<dbReference type="Pfam" id="PF07980">
    <property type="entry name" value="SusD_RagB"/>
    <property type="match status" value="1"/>
</dbReference>
<evidence type="ECO:0000259" key="7">
    <source>
        <dbReference type="Pfam" id="PF14322"/>
    </source>
</evidence>
<sequence>MKLKNIILSGLFVSVLISCEGVTDISPKDSLTDASYWSKVEDLKLYANNLYTNLSAPGVDKDNVSDNCITTNYSSYLFNETTIPSTASEAGWTWGNIRNCNFFLTRYQKVQAAPSEVNPYVAEVRFFRALDYFGKIKQFGDVPWYDKDLQTADTDELYKPRDTRDFVLGKIIEDLEFAIQWLPDADKAEKGRLNKDAARTQLARVCLHEGTYKKYHALTGTPSANELIKKAADNALAVMQTGKYEIVKGSDAGSGQLPFEGYPLYYSNQFVQEDLTSNKECILPRIYKEGLLYHQTGRQAGSSGTGLSKDFIESFLCKDGNPIAVSPLYQGDNTLDKEITNRDPRLYQVVDNLHKPYLVMNGVRQTNPYANVDGSGAVTGYPCVKFKSPLQSQWEANKTTYDWFVYRYAEVLLIYAEAKAELNECTQQVLDQTINLLRDRVGMPHLTTSPVADPQAVDYGYTITPLLYEIRRERRIELITEGFRLDDIKRWKAGKLFENPKTFLGIVVTNEVIANYPAGVFGGASGRPVIEYQGKSYLRPYPGKSLSDAGRKWTTTDKRYLSPLPTDEITLNPNLKQNPGW</sequence>
<evidence type="ECO:0000256" key="5">
    <source>
        <dbReference type="ARBA" id="ARBA00023237"/>
    </source>
</evidence>
<comment type="similarity">
    <text evidence="2">Belongs to the SusD family.</text>
</comment>
<keyword evidence="5" id="KW-0998">Cell outer membrane</keyword>
<dbReference type="SUPFAM" id="SSF48452">
    <property type="entry name" value="TPR-like"/>
    <property type="match status" value="1"/>
</dbReference>
<accession>A0A1T5ANN1</accession>
<dbReference type="PROSITE" id="PS51257">
    <property type="entry name" value="PROKAR_LIPOPROTEIN"/>
    <property type="match status" value="1"/>
</dbReference>
<dbReference type="InterPro" id="IPR033985">
    <property type="entry name" value="SusD-like_N"/>
</dbReference>
<dbReference type="RefSeq" id="WP_079682458.1">
    <property type="nucleotide sequence ID" value="NZ_FUYQ01000004.1"/>
</dbReference>
<dbReference type="Proteomes" id="UP000190852">
    <property type="component" value="Unassembled WGS sequence"/>
</dbReference>
<gene>
    <name evidence="8" type="ORF">SAMN05660349_00754</name>
</gene>
<evidence type="ECO:0000256" key="3">
    <source>
        <dbReference type="ARBA" id="ARBA00022729"/>
    </source>
</evidence>
<evidence type="ECO:0000259" key="6">
    <source>
        <dbReference type="Pfam" id="PF07980"/>
    </source>
</evidence>
<dbReference type="InterPro" id="IPR011990">
    <property type="entry name" value="TPR-like_helical_dom_sf"/>
</dbReference>
<keyword evidence="4" id="KW-0472">Membrane</keyword>
<feature type="domain" description="RagB/SusD" evidence="6">
    <location>
        <begin position="289"/>
        <end position="581"/>
    </location>
</feature>
<reference evidence="9" key="1">
    <citation type="submission" date="2017-02" db="EMBL/GenBank/DDBJ databases">
        <authorList>
            <person name="Varghese N."/>
            <person name="Submissions S."/>
        </authorList>
    </citation>
    <scope>NUCLEOTIDE SEQUENCE [LARGE SCALE GENOMIC DNA]</scope>
    <source>
        <strain evidence="9">DSM 24967</strain>
    </source>
</reference>
<keyword evidence="9" id="KW-1185">Reference proteome</keyword>
<dbReference type="GO" id="GO:0009279">
    <property type="term" value="C:cell outer membrane"/>
    <property type="evidence" value="ECO:0007669"/>
    <property type="project" value="UniProtKB-SubCell"/>
</dbReference>
<evidence type="ECO:0000313" key="9">
    <source>
        <dbReference type="Proteomes" id="UP000190852"/>
    </source>
</evidence>
<dbReference type="InterPro" id="IPR012944">
    <property type="entry name" value="SusD_RagB_dom"/>
</dbReference>
<dbReference type="EMBL" id="FUYQ01000004">
    <property type="protein sequence ID" value="SKB36223.1"/>
    <property type="molecule type" value="Genomic_DNA"/>
</dbReference>
<organism evidence="8 9">
    <name type="scientific">Parabacteroides chartae</name>
    <dbReference type="NCBI Taxonomy" id="1037355"/>
    <lineage>
        <taxon>Bacteria</taxon>
        <taxon>Pseudomonadati</taxon>
        <taxon>Bacteroidota</taxon>
        <taxon>Bacteroidia</taxon>
        <taxon>Bacteroidales</taxon>
        <taxon>Tannerellaceae</taxon>
        <taxon>Parabacteroides</taxon>
    </lineage>
</organism>
<dbReference type="Gene3D" id="1.25.40.390">
    <property type="match status" value="1"/>
</dbReference>
<protein>
    <submittedName>
        <fullName evidence="8">Starch-binding associating with outer membrane</fullName>
    </submittedName>
</protein>
<dbReference type="Pfam" id="PF14322">
    <property type="entry name" value="SusD-like_3"/>
    <property type="match status" value="1"/>
</dbReference>
<dbReference type="AlphaFoldDB" id="A0A1T5ANN1"/>
<name>A0A1T5ANN1_9BACT</name>
<evidence type="ECO:0000256" key="1">
    <source>
        <dbReference type="ARBA" id="ARBA00004442"/>
    </source>
</evidence>
<evidence type="ECO:0000256" key="2">
    <source>
        <dbReference type="ARBA" id="ARBA00006275"/>
    </source>
</evidence>
<evidence type="ECO:0000256" key="4">
    <source>
        <dbReference type="ARBA" id="ARBA00023136"/>
    </source>
</evidence>
<proteinExistence type="inferred from homology"/>
<keyword evidence="3" id="KW-0732">Signal</keyword>
<evidence type="ECO:0000313" key="8">
    <source>
        <dbReference type="EMBL" id="SKB36223.1"/>
    </source>
</evidence>
<comment type="subcellular location">
    <subcellularLocation>
        <location evidence="1">Cell outer membrane</location>
    </subcellularLocation>
</comment>
<feature type="domain" description="SusD-like N-terminal" evidence="7">
    <location>
        <begin position="44"/>
        <end position="207"/>
    </location>
</feature>